<dbReference type="InterPro" id="IPR036249">
    <property type="entry name" value="Thioredoxin-like_sf"/>
</dbReference>
<evidence type="ECO:0000256" key="3">
    <source>
        <dbReference type="ARBA" id="ARBA00023002"/>
    </source>
</evidence>
<evidence type="ECO:0000256" key="1">
    <source>
        <dbReference type="ARBA" id="ARBA00006926"/>
    </source>
</evidence>
<evidence type="ECO:0000313" key="6">
    <source>
        <dbReference type="EMBL" id="KAB7728649.1"/>
    </source>
</evidence>
<protein>
    <recommendedName>
        <fullName evidence="4">Glutathione peroxidase</fullName>
    </recommendedName>
</protein>
<dbReference type="InterPro" id="IPR029759">
    <property type="entry name" value="GPX_AS"/>
</dbReference>
<feature type="chain" id="PRO_5029729686" description="Glutathione peroxidase" evidence="5">
    <location>
        <begin position="21"/>
        <end position="205"/>
    </location>
</feature>
<dbReference type="Pfam" id="PF00255">
    <property type="entry name" value="GSHPx"/>
    <property type="match status" value="1"/>
</dbReference>
<dbReference type="CDD" id="cd00340">
    <property type="entry name" value="GSH_Peroxidase"/>
    <property type="match status" value="1"/>
</dbReference>
<dbReference type="EMBL" id="WELI01000007">
    <property type="protein sequence ID" value="KAB7728649.1"/>
    <property type="molecule type" value="Genomic_DNA"/>
</dbReference>
<dbReference type="RefSeq" id="WP_152125543.1">
    <property type="nucleotide sequence ID" value="NZ_WELI01000007.1"/>
</dbReference>
<reference evidence="6 7" key="1">
    <citation type="submission" date="2019-10" db="EMBL/GenBank/DDBJ databases">
        <title>Rudanella paleaurantiibacter sp. nov., isolated from sludge.</title>
        <authorList>
            <person name="Xu S.Q."/>
        </authorList>
    </citation>
    <scope>NUCLEOTIDE SEQUENCE [LARGE SCALE GENOMIC DNA]</scope>
    <source>
        <strain evidence="6 7">HX-22-17</strain>
    </source>
</reference>
<dbReference type="SUPFAM" id="SSF52833">
    <property type="entry name" value="Thioredoxin-like"/>
    <property type="match status" value="1"/>
</dbReference>
<organism evidence="6 7">
    <name type="scientific">Rudanella paleaurantiibacter</name>
    <dbReference type="NCBI Taxonomy" id="2614655"/>
    <lineage>
        <taxon>Bacteria</taxon>
        <taxon>Pseudomonadati</taxon>
        <taxon>Bacteroidota</taxon>
        <taxon>Cytophagia</taxon>
        <taxon>Cytophagales</taxon>
        <taxon>Cytophagaceae</taxon>
        <taxon>Rudanella</taxon>
    </lineage>
</organism>
<dbReference type="PANTHER" id="PTHR11592">
    <property type="entry name" value="GLUTATHIONE PEROXIDASE"/>
    <property type="match status" value="1"/>
</dbReference>
<gene>
    <name evidence="6" type="ORF">F5984_17575</name>
</gene>
<dbReference type="AlphaFoldDB" id="A0A7J5TW77"/>
<sequence length="205" mass="22607">MKRTLTVFSLVILALVTANAMSLSTLVKGIFSDKKAAAAAPANMEAPAKTLFDFTVKSLDGKTVDLGKYKGKKVVILNTASKCGYTPQYADWEKFYKAYGNKIVVLGFPANNFAGQEPGSNDEIASFCQKNYGVTFPMFDKVEVVGDNQHPLYKWLSKKELNGWNDKAPTWNFCKYVINEQGQLTNFFASGVKPDDAEFKKAVGI</sequence>
<evidence type="ECO:0000313" key="7">
    <source>
        <dbReference type="Proteomes" id="UP000488299"/>
    </source>
</evidence>
<keyword evidence="2 4" id="KW-0575">Peroxidase</keyword>
<dbReference type="InterPro" id="IPR000889">
    <property type="entry name" value="Glutathione_peroxidase"/>
</dbReference>
<evidence type="ECO:0000256" key="2">
    <source>
        <dbReference type="ARBA" id="ARBA00022559"/>
    </source>
</evidence>
<dbReference type="GO" id="GO:0004601">
    <property type="term" value="F:peroxidase activity"/>
    <property type="evidence" value="ECO:0007669"/>
    <property type="project" value="UniProtKB-KW"/>
</dbReference>
<accession>A0A7J5TW77</accession>
<keyword evidence="7" id="KW-1185">Reference proteome</keyword>
<name>A0A7J5TW77_9BACT</name>
<feature type="signal peptide" evidence="5">
    <location>
        <begin position="1"/>
        <end position="20"/>
    </location>
</feature>
<evidence type="ECO:0000256" key="5">
    <source>
        <dbReference type="SAM" id="SignalP"/>
    </source>
</evidence>
<keyword evidence="3 4" id="KW-0560">Oxidoreductase</keyword>
<dbReference type="Gene3D" id="3.40.30.10">
    <property type="entry name" value="Glutaredoxin"/>
    <property type="match status" value="1"/>
</dbReference>
<dbReference type="PANTHER" id="PTHR11592:SF78">
    <property type="entry name" value="GLUTATHIONE PEROXIDASE"/>
    <property type="match status" value="1"/>
</dbReference>
<proteinExistence type="inferred from homology"/>
<keyword evidence="5" id="KW-0732">Signal</keyword>
<dbReference type="Proteomes" id="UP000488299">
    <property type="component" value="Unassembled WGS sequence"/>
</dbReference>
<dbReference type="PROSITE" id="PS00460">
    <property type="entry name" value="GLUTATHIONE_PEROXID_1"/>
    <property type="match status" value="1"/>
</dbReference>
<dbReference type="GO" id="GO:0006979">
    <property type="term" value="P:response to oxidative stress"/>
    <property type="evidence" value="ECO:0007669"/>
    <property type="project" value="InterPro"/>
</dbReference>
<dbReference type="PRINTS" id="PR01011">
    <property type="entry name" value="GLUTPROXDASE"/>
</dbReference>
<comment type="caution">
    <text evidence="6">The sequence shown here is derived from an EMBL/GenBank/DDBJ whole genome shotgun (WGS) entry which is preliminary data.</text>
</comment>
<dbReference type="PROSITE" id="PS51355">
    <property type="entry name" value="GLUTATHIONE_PEROXID_3"/>
    <property type="match status" value="1"/>
</dbReference>
<evidence type="ECO:0000256" key="4">
    <source>
        <dbReference type="RuleBase" id="RU000499"/>
    </source>
</evidence>
<comment type="similarity">
    <text evidence="1 4">Belongs to the glutathione peroxidase family.</text>
</comment>